<organism evidence="1 2">
    <name type="scientific">Melanomma pulvis-pyrius CBS 109.77</name>
    <dbReference type="NCBI Taxonomy" id="1314802"/>
    <lineage>
        <taxon>Eukaryota</taxon>
        <taxon>Fungi</taxon>
        <taxon>Dikarya</taxon>
        <taxon>Ascomycota</taxon>
        <taxon>Pezizomycotina</taxon>
        <taxon>Dothideomycetes</taxon>
        <taxon>Pleosporomycetidae</taxon>
        <taxon>Pleosporales</taxon>
        <taxon>Melanommataceae</taxon>
        <taxon>Melanomma</taxon>
    </lineage>
</organism>
<gene>
    <name evidence="1" type="ORF">K505DRAFT_289042</name>
</gene>
<evidence type="ECO:0000313" key="2">
    <source>
        <dbReference type="Proteomes" id="UP000799757"/>
    </source>
</evidence>
<keyword evidence="2" id="KW-1185">Reference proteome</keyword>
<proteinExistence type="predicted"/>
<protein>
    <submittedName>
        <fullName evidence="1">Uncharacterized protein</fullName>
    </submittedName>
</protein>
<accession>A0A6A6WSC0</accession>
<evidence type="ECO:0000313" key="1">
    <source>
        <dbReference type="EMBL" id="KAF2786814.1"/>
    </source>
</evidence>
<dbReference type="OrthoDB" id="4502478at2759"/>
<dbReference type="Proteomes" id="UP000799757">
    <property type="component" value="Unassembled WGS sequence"/>
</dbReference>
<name>A0A6A6WSC0_9PLEO</name>
<reference evidence="1" key="1">
    <citation type="journal article" date="2020" name="Stud. Mycol.">
        <title>101 Dothideomycetes genomes: a test case for predicting lifestyles and emergence of pathogens.</title>
        <authorList>
            <person name="Haridas S."/>
            <person name="Albert R."/>
            <person name="Binder M."/>
            <person name="Bloem J."/>
            <person name="Labutti K."/>
            <person name="Salamov A."/>
            <person name="Andreopoulos B."/>
            <person name="Baker S."/>
            <person name="Barry K."/>
            <person name="Bills G."/>
            <person name="Bluhm B."/>
            <person name="Cannon C."/>
            <person name="Castanera R."/>
            <person name="Culley D."/>
            <person name="Daum C."/>
            <person name="Ezra D."/>
            <person name="Gonzalez J."/>
            <person name="Henrissat B."/>
            <person name="Kuo A."/>
            <person name="Liang C."/>
            <person name="Lipzen A."/>
            <person name="Lutzoni F."/>
            <person name="Magnuson J."/>
            <person name="Mondo S."/>
            <person name="Nolan M."/>
            <person name="Ohm R."/>
            <person name="Pangilinan J."/>
            <person name="Park H.-J."/>
            <person name="Ramirez L."/>
            <person name="Alfaro M."/>
            <person name="Sun H."/>
            <person name="Tritt A."/>
            <person name="Yoshinaga Y."/>
            <person name="Zwiers L.-H."/>
            <person name="Turgeon B."/>
            <person name="Goodwin S."/>
            <person name="Spatafora J."/>
            <person name="Crous P."/>
            <person name="Grigoriev I."/>
        </authorList>
    </citation>
    <scope>NUCLEOTIDE SEQUENCE</scope>
    <source>
        <strain evidence="1">CBS 109.77</strain>
    </source>
</reference>
<dbReference type="EMBL" id="MU002402">
    <property type="protein sequence ID" value="KAF2786814.1"/>
    <property type="molecule type" value="Genomic_DNA"/>
</dbReference>
<sequence length="130" mass="15241">MSLRPLSQSIEKSAVFSRLGLTDQIYTLMLDEAALGRDRLSSNPANLTPQSRVDTRVQQPYRWDQLSETAKHREILYIVNVASASTRPYFDRGRYNTHVNEENWVARWFLWHSFRYRDNRDHKAQANGGK</sequence>
<dbReference type="AlphaFoldDB" id="A0A6A6WSC0"/>